<protein>
    <recommendedName>
        <fullName evidence="3">beta-glucosidase</fullName>
        <ecNumber evidence="3">3.2.1.21</ecNumber>
    </recommendedName>
</protein>
<keyword evidence="6 7" id="KW-0326">Glycosidase</keyword>
<dbReference type="InterPro" id="IPR036962">
    <property type="entry name" value="Glyco_hydro_3_N_sf"/>
</dbReference>
<dbReference type="InterPro" id="IPR019800">
    <property type="entry name" value="Glyco_hydro_3_AS"/>
</dbReference>
<dbReference type="PRINTS" id="PR00133">
    <property type="entry name" value="GLHYDRLASE3"/>
</dbReference>
<evidence type="ECO:0000313" key="9">
    <source>
        <dbReference type="EMBL" id="MFL8938562.1"/>
    </source>
</evidence>
<keyword evidence="4" id="KW-0732">Signal</keyword>
<dbReference type="SUPFAM" id="SSF51445">
    <property type="entry name" value="(Trans)glycosidases"/>
    <property type="match status" value="1"/>
</dbReference>
<dbReference type="SUPFAM" id="SSF52279">
    <property type="entry name" value="Beta-D-glucan exohydrolase, C-terminal domain"/>
    <property type="match status" value="1"/>
</dbReference>
<sequence length="721" mass="78848">MNEQKHTSLVNEMTLDEKIAQLTQLATPFFKGASDGGQITGPMAEMGISDETIGNAGSVLGASGAEEVKSIQRKHLKENRLGIPLLVMSDIVHGYKTIFPVPIAIGCSWDLELAEKSAEIAAREASASGVHVTFAPMVDLVRDPRWGRVMESTGEDPYLNSEFARAFVRGFQGDDLTNETDRVAACVKHFAAYGAAEGGRDYNTVDMSERELRESYLPAYKAALDEGCEMVMTAFNTVFGIPATGNKKLMRSILREEMGFDGVLISDWGAVKEMIPHGVAEDEKEAALKALTAGVDIEMMTAAYVKYLKILVEEGQVEEALIDEAVLRILTLKEKLGLFENPYRGADEELEKEVVLSTAHREAARELASKSAVLLKNEGVLPLRKEQNIALIGPFAESGDILGPWSWLGSKKDAVTVREGFSQKINEAQLTVAGGSDIERISEEQIQDALHAAKDADVIVLALGEDSEMSGEAGCRADIRLPEAQLELIQRMKELGKPIVSVLFNGRPLDLHGVWDETDAVLEAWYPGTEGGAAVADLIYGDVNPSGRLAMSFPYSAGQIPVYYNHYNTGRPKGAPDAQERYVSQYLDIPNSPLFPFGYGLSYTEFTYSGMELSSEKMTCDRQLNLTVTVTNSGTAAGEEVVQLYVRDVSGEVVRPLKELKAFEKISLEPGESKEVGFSLTEEQLRYHHSDLTFTSDRGTFIAYIGGNSKDVMEASFILEK</sequence>
<dbReference type="PANTHER" id="PTHR30620">
    <property type="entry name" value="PERIPLASMIC BETA-GLUCOSIDASE-RELATED"/>
    <property type="match status" value="1"/>
</dbReference>
<dbReference type="InterPro" id="IPR026891">
    <property type="entry name" value="Fn3-like"/>
</dbReference>
<dbReference type="PANTHER" id="PTHR30620:SF16">
    <property type="entry name" value="LYSOSOMAL BETA GLUCOSIDASE"/>
    <property type="match status" value="1"/>
</dbReference>
<evidence type="ECO:0000256" key="4">
    <source>
        <dbReference type="ARBA" id="ARBA00022729"/>
    </source>
</evidence>
<name>A0ABW8VT84_9BACI</name>
<dbReference type="SMART" id="SM01217">
    <property type="entry name" value="Fn3_like"/>
    <property type="match status" value="1"/>
</dbReference>
<comment type="catalytic activity">
    <reaction evidence="1">
        <text>Hydrolysis of terminal, non-reducing beta-D-glucosyl residues with release of beta-D-glucose.</text>
        <dbReference type="EC" id="3.2.1.21"/>
    </reaction>
</comment>
<feature type="domain" description="Fibronectin type III-like" evidence="8">
    <location>
        <begin position="640"/>
        <end position="709"/>
    </location>
</feature>
<evidence type="ECO:0000313" key="10">
    <source>
        <dbReference type="Proteomes" id="UP001628668"/>
    </source>
</evidence>
<dbReference type="InterPro" id="IPR051915">
    <property type="entry name" value="Cellulose_Degrad_GH3"/>
</dbReference>
<evidence type="ECO:0000256" key="1">
    <source>
        <dbReference type="ARBA" id="ARBA00000448"/>
    </source>
</evidence>
<dbReference type="Gene3D" id="3.20.20.300">
    <property type="entry name" value="Glycoside hydrolase, family 3, N-terminal domain"/>
    <property type="match status" value="1"/>
</dbReference>
<dbReference type="Proteomes" id="UP001628668">
    <property type="component" value="Unassembled WGS sequence"/>
</dbReference>
<evidence type="ECO:0000256" key="7">
    <source>
        <dbReference type="RuleBase" id="RU361161"/>
    </source>
</evidence>
<evidence type="ECO:0000256" key="5">
    <source>
        <dbReference type="ARBA" id="ARBA00022801"/>
    </source>
</evidence>
<proteinExistence type="inferred from homology"/>
<evidence type="ECO:0000256" key="6">
    <source>
        <dbReference type="ARBA" id="ARBA00023295"/>
    </source>
</evidence>
<evidence type="ECO:0000256" key="3">
    <source>
        <dbReference type="ARBA" id="ARBA00012744"/>
    </source>
</evidence>
<accession>A0ABW8VT84</accession>
<dbReference type="EMBL" id="JBJOSA010000019">
    <property type="protein sequence ID" value="MFL8938562.1"/>
    <property type="molecule type" value="Genomic_DNA"/>
</dbReference>
<dbReference type="RefSeq" id="WP_411160274.1">
    <property type="nucleotide sequence ID" value="NZ_JBJOSA010000019.1"/>
</dbReference>
<dbReference type="InterPro" id="IPR001764">
    <property type="entry name" value="Glyco_hydro_3_N"/>
</dbReference>
<comment type="similarity">
    <text evidence="2 7">Belongs to the glycosyl hydrolase 3 family.</text>
</comment>
<evidence type="ECO:0000259" key="8">
    <source>
        <dbReference type="SMART" id="SM01217"/>
    </source>
</evidence>
<keyword evidence="5 7" id="KW-0378">Hydrolase</keyword>
<dbReference type="InterPro" id="IPR013783">
    <property type="entry name" value="Ig-like_fold"/>
</dbReference>
<dbReference type="InterPro" id="IPR036881">
    <property type="entry name" value="Glyco_hydro_3_C_sf"/>
</dbReference>
<keyword evidence="10" id="KW-1185">Reference proteome</keyword>
<dbReference type="InterPro" id="IPR002772">
    <property type="entry name" value="Glyco_hydro_3_C"/>
</dbReference>
<dbReference type="PROSITE" id="PS00775">
    <property type="entry name" value="GLYCOSYL_HYDROL_F3"/>
    <property type="match status" value="1"/>
</dbReference>
<evidence type="ECO:0000256" key="2">
    <source>
        <dbReference type="ARBA" id="ARBA00005336"/>
    </source>
</evidence>
<organism evidence="9 10">
    <name type="scientific">Rossellomorea oryzaecorticis</name>
    <dbReference type="NCBI Taxonomy" id="1396505"/>
    <lineage>
        <taxon>Bacteria</taxon>
        <taxon>Bacillati</taxon>
        <taxon>Bacillota</taxon>
        <taxon>Bacilli</taxon>
        <taxon>Bacillales</taxon>
        <taxon>Bacillaceae</taxon>
        <taxon>Rossellomorea</taxon>
    </lineage>
</organism>
<comment type="caution">
    <text evidence="9">The sequence shown here is derived from an EMBL/GenBank/DDBJ whole genome shotgun (WGS) entry which is preliminary data.</text>
</comment>
<dbReference type="NCBIfam" id="NF011678">
    <property type="entry name" value="PRK15098.1"/>
    <property type="match status" value="1"/>
</dbReference>
<gene>
    <name evidence="9" type="primary">bglX</name>
    <name evidence="9" type="ORF">ACKA06_17375</name>
</gene>
<dbReference type="Gene3D" id="3.40.50.1700">
    <property type="entry name" value="Glycoside hydrolase family 3 C-terminal domain"/>
    <property type="match status" value="1"/>
</dbReference>
<dbReference type="InterPro" id="IPR017853">
    <property type="entry name" value="GH"/>
</dbReference>
<dbReference type="EC" id="3.2.1.21" evidence="3"/>
<dbReference type="Pfam" id="PF00933">
    <property type="entry name" value="Glyco_hydro_3"/>
    <property type="match status" value="1"/>
</dbReference>
<dbReference type="Pfam" id="PF14310">
    <property type="entry name" value="Fn3-like"/>
    <property type="match status" value="1"/>
</dbReference>
<dbReference type="Gene3D" id="2.60.40.10">
    <property type="entry name" value="Immunoglobulins"/>
    <property type="match status" value="1"/>
</dbReference>
<dbReference type="Pfam" id="PF01915">
    <property type="entry name" value="Glyco_hydro_3_C"/>
    <property type="match status" value="1"/>
</dbReference>
<dbReference type="GO" id="GO:0008422">
    <property type="term" value="F:beta-glucosidase activity"/>
    <property type="evidence" value="ECO:0007669"/>
    <property type="project" value="UniProtKB-EC"/>
</dbReference>
<reference evidence="9 10" key="1">
    <citation type="submission" date="2024-12" db="EMBL/GenBank/DDBJ databases">
        <authorList>
            <person name="Li X."/>
            <person name="Zhang D."/>
        </authorList>
    </citation>
    <scope>NUCLEOTIDE SEQUENCE [LARGE SCALE GENOMIC DNA]</scope>
    <source>
        <strain evidence="9 10">JCM19602</strain>
    </source>
</reference>